<feature type="signal peptide" evidence="1">
    <location>
        <begin position="1"/>
        <end position="27"/>
    </location>
</feature>
<evidence type="ECO:0008006" key="4">
    <source>
        <dbReference type="Google" id="ProtNLM"/>
    </source>
</evidence>
<feature type="chain" id="PRO_5045838706" description="Secreted protein" evidence="1">
    <location>
        <begin position="28"/>
        <end position="78"/>
    </location>
</feature>
<proteinExistence type="predicted"/>
<keyword evidence="1" id="KW-0732">Signal</keyword>
<evidence type="ECO:0000313" key="2">
    <source>
        <dbReference type="EMBL" id="MBS2551252.1"/>
    </source>
</evidence>
<dbReference type="EMBL" id="JAAFYZ010000132">
    <property type="protein sequence ID" value="MBS2551252.1"/>
    <property type="molecule type" value="Genomic_DNA"/>
</dbReference>
<name>A0ABS5KZ41_9ACTN</name>
<evidence type="ECO:0000256" key="1">
    <source>
        <dbReference type="SAM" id="SignalP"/>
    </source>
</evidence>
<protein>
    <recommendedName>
        <fullName evidence="4">Secreted protein</fullName>
    </recommendedName>
</protein>
<accession>A0ABS5KZ41</accession>
<dbReference type="RefSeq" id="WP_212015521.1">
    <property type="nucleotide sequence ID" value="NZ_JAAFYZ010000132.1"/>
</dbReference>
<sequence length="78" mass="7805">MRKIATIAAGAALAAGVVLVPVATASAATSAAASSPVTNVHPRVSLYDCIVSGGQVLELSPGYGYCVGGYLDGQPVWW</sequence>
<dbReference type="Proteomes" id="UP000730482">
    <property type="component" value="Unassembled WGS sequence"/>
</dbReference>
<evidence type="ECO:0000313" key="3">
    <source>
        <dbReference type="Proteomes" id="UP000730482"/>
    </source>
</evidence>
<keyword evidence="3" id="KW-1185">Reference proteome</keyword>
<gene>
    <name evidence="2" type="ORF">KGQ19_30725</name>
</gene>
<reference evidence="2 3" key="1">
    <citation type="submission" date="2020-02" db="EMBL/GenBank/DDBJ databases">
        <title>Acidophilic actinobacteria isolated from forest soil.</title>
        <authorList>
            <person name="Golinska P."/>
        </authorList>
    </citation>
    <scope>NUCLEOTIDE SEQUENCE [LARGE SCALE GENOMIC DNA]</scope>
    <source>
        <strain evidence="2 3">NL8</strain>
    </source>
</reference>
<comment type="caution">
    <text evidence="2">The sequence shown here is derived from an EMBL/GenBank/DDBJ whole genome shotgun (WGS) entry which is preliminary data.</text>
</comment>
<organism evidence="2 3">
    <name type="scientific">Catenulispora pinistramenti</name>
    <dbReference type="NCBI Taxonomy" id="2705254"/>
    <lineage>
        <taxon>Bacteria</taxon>
        <taxon>Bacillati</taxon>
        <taxon>Actinomycetota</taxon>
        <taxon>Actinomycetes</taxon>
        <taxon>Catenulisporales</taxon>
        <taxon>Catenulisporaceae</taxon>
        <taxon>Catenulispora</taxon>
    </lineage>
</organism>